<dbReference type="Proteomes" id="UP000214720">
    <property type="component" value="Unassembled WGS sequence"/>
</dbReference>
<reference evidence="9" key="1">
    <citation type="submission" date="2017-01" db="EMBL/GenBank/DDBJ databases">
        <title>Genome Analysis of Deinococcus marmoris KOPRI26562.</title>
        <authorList>
            <person name="Kim J.H."/>
            <person name="Oh H.-M."/>
        </authorList>
    </citation>
    <scope>NUCLEOTIDE SEQUENCE [LARGE SCALE GENOMIC DNA]</scope>
    <source>
        <strain evidence="9">PAMC 26633</strain>
    </source>
</reference>
<evidence type="ECO:0000256" key="2">
    <source>
        <dbReference type="ARBA" id="ARBA00022723"/>
    </source>
</evidence>
<evidence type="ECO:0000256" key="1">
    <source>
        <dbReference type="ARBA" id="ARBA00022670"/>
    </source>
</evidence>
<evidence type="ECO:0000256" key="5">
    <source>
        <dbReference type="ARBA" id="ARBA00023049"/>
    </source>
</evidence>
<gene>
    <name evidence="8" type="ORF">BSU04_16845</name>
</gene>
<evidence type="ECO:0000256" key="3">
    <source>
        <dbReference type="ARBA" id="ARBA00022801"/>
    </source>
</evidence>
<evidence type="ECO:0000259" key="7">
    <source>
        <dbReference type="Pfam" id="PF14464"/>
    </source>
</evidence>
<dbReference type="Pfam" id="PF09436">
    <property type="entry name" value="DUF2016"/>
    <property type="match status" value="1"/>
</dbReference>
<dbReference type="AlphaFoldDB" id="A0A226X3I3"/>
<dbReference type="Pfam" id="PF14464">
    <property type="entry name" value="Prok-JAB"/>
    <property type="match status" value="1"/>
</dbReference>
<keyword evidence="2" id="KW-0479">Metal-binding</keyword>
<dbReference type="GO" id="GO:0008237">
    <property type="term" value="F:metallopeptidase activity"/>
    <property type="evidence" value="ECO:0007669"/>
    <property type="project" value="UniProtKB-KW"/>
</dbReference>
<sequence length="213" mass="23571">MNAADSVLQRSFPTVMVPRREPVGPMASAGERLLVAENGVFLEISLPWISLVRRVASFTAPIPIPYGRTIEHTDLICGRVPEELIAEFVAMARAAYPNETGAWIVWSTGTQQFRLLPVVILSHSSGSLKYDRPELHDGEVLVIDCHSHGRYPAYFSATDNEDDKHDIKFSLVVGNCASHVPSFAFRLCAKGIFEEVERVPDAWYRVSTMAGAV</sequence>
<dbReference type="EMBL" id="MTHB01000107">
    <property type="protein sequence ID" value="OXC77438.1"/>
    <property type="molecule type" value="Genomic_DNA"/>
</dbReference>
<dbReference type="GO" id="GO:0046872">
    <property type="term" value="F:metal ion binding"/>
    <property type="evidence" value="ECO:0007669"/>
    <property type="project" value="UniProtKB-KW"/>
</dbReference>
<dbReference type="RefSeq" id="WP_089161513.1">
    <property type="nucleotide sequence ID" value="NZ_MTHB01000107.1"/>
</dbReference>
<accession>A0A226X3I3</accession>
<keyword evidence="3" id="KW-0378">Hydrolase</keyword>
<organism evidence="8 9">
    <name type="scientific">Caballeronia sordidicola</name>
    <name type="common">Burkholderia sordidicola</name>
    <dbReference type="NCBI Taxonomy" id="196367"/>
    <lineage>
        <taxon>Bacteria</taxon>
        <taxon>Pseudomonadati</taxon>
        <taxon>Pseudomonadota</taxon>
        <taxon>Betaproteobacteria</taxon>
        <taxon>Burkholderiales</taxon>
        <taxon>Burkholderiaceae</taxon>
        <taxon>Caballeronia</taxon>
    </lineage>
</organism>
<keyword evidence="5" id="KW-0482">Metalloprotease</keyword>
<protein>
    <recommendedName>
        <fullName evidence="10">PRTRC system protein A</fullName>
    </recommendedName>
</protein>
<dbReference type="OrthoDB" id="8558084at2"/>
<dbReference type="NCBIfam" id="TIGR03735">
    <property type="entry name" value="PRTRC_A"/>
    <property type="match status" value="1"/>
</dbReference>
<dbReference type="InterPro" id="IPR028090">
    <property type="entry name" value="JAB_dom_prok"/>
</dbReference>
<proteinExistence type="predicted"/>
<evidence type="ECO:0000259" key="6">
    <source>
        <dbReference type="Pfam" id="PF09436"/>
    </source>
</evidence>
<dbReference type="InterPro" id="IPR022499">
    <property type="entry name" value="PRTRC_protein-A"/>
</dbReference>
<dbReference type="InterPro" id="IPR018560">
    <property type="entry name" value="DUF2016"/>
</dbReference>
<feature type="domain" description="JAB" evidence="7">
    <location>
        <begin position="81"/>
        <end position="180"/>
    </location>
</feature>
<keyword evidence="4" id="KW-0862">Zinc</keyword>
<dbReference type="SUPFAM" id="SSF102712">
    <property type="entry name" value="JAB1/MPN domain"/>
    <property type="match status" value="1"/>
</dbReference>
<evidence type="ECO:0000313" key="9">
    <source>
        <dbReference type="Proteomes" id="UP000214720"/>
    </source>
</evidence>
<dbReference type="GO" id="GO:0006508">
    <property type="term" value="P:proteolysis"/>
    <property type="evidence" value="ECO:0007669"/>
    <property type="project" value="UniProtKB-KW"/>
</dbReference>
<evidence type="ECO:0000313" key="8">
    <source>
        <dbReference type="EMBL" id="OXC77438.1"/>
    </source>
</evidence>
<keyword evidence="1" id="KW-0645">Protease</keyword>
<feature type="domain" description="DUF2016" evidence="6">
    <location>
        <begin position="2"/>
        <end position="75"/>
    </location>
</feature>
<name>A0A226X3I3_CABSO</name>
<comment type="caution">
    <text evidence="8">The sequence shown here is derived from an EMBL/GenBank/DDBJ whole genome shotgun (WGS) entry which is preliminary data.</text>
</comment>
<evidence type="ECO:0000256" key="4">
    <source>
        <dbReference type="ARBA" id="ARBA00022833"/>
    </source>
</evidence>
<evidence type="ECO:0008006" key="10">
    <source>
        <dbReference type="Google" id="ProtNLM"/>
    </source>
</evidence>